<comment type="caution">
    <text evidence="13">The sequence shown here is derived from an EMBL/GenBank/DDBJ whole genome shotgun (WGS) entry which is preliminary data.</text>
</comment>
<reference evidence="13 14" key="1">
    <citation type="journal article" date="2016" name="Nat. Commun.">
        <title>Thousands of microbial genomes shed light on interconnected biogeochemical processes in an aquifer system.</title>
        <authorList>
            <person name="Anantharaman K."/>
            <person name="Brown C.T."/>
            <person name="Hug L.A."/>
            <person name="Sharon I."/>
            <person name="Castelle C.J."/>
            <person name="Probst A.J."/>
            <person name="Thomas B.C."/>
            <person name="Singh A."/>
            <person name="Wilkins M.J."/>
            <person name="Karaoz U."/>
            <person name="Brodie E.L."/>
            <person name="Williams K.H."/>
            <person name="Hubbard S.S."/>
            <person name="Banfield J.F."/>
        </authorList>
    </citation>
    <scope>NUCLEOTIDE SEQUENCE [LARGE SCALE GENOMIC DNA]</scope>
</reference>
<evidence type="ECO:0000313" key="13">
    <source>
        <dbReference type="EMBL" id="OGI42003.1"/>
    </source>
</evidence>
<evidence type="ECO:0000256" key="6">
    <source>
        <dbReference type="ARBA" id="ARBA00022556"/>
    </source>
</evidence>
<dbReference type="EC" id="2.7.1.130" evidence="3 12"/>
<evidence type="ECO:0000256" key="3">
    <source>
        <dbReference type="ARBA" id="ARBA00012071"/>
    </source>
</evidence>
<keyword evidence="11" id="KW-0443">Lipid metabolism</keyword>
<evidence type="ECO:0000256" key="5">
    <source>
        <dbReference type="ARBA" id="ARBA00022516"/>
    </source>
</evidence>
<dbReference type="InterPro" id="IPR003758">
    <property type="entry name" value="LpxK"/>
</dbReference>
<evidence type="ECO:0000256" key="2">
    <source>
        <dbReference type="ARBA" id="ARBA00004870"/>
    </source>
</evidence>
<protein>
    <recommendedName>
        <fullName evidence="4 12">Tetraacyldisaccharide 4'-kinase</fullName>
        <ecNumber evidence="3 12">2.7.1.130</ecNumber>
    </recommendedName>
</protein>
<dbReference type="GO" id="GO:0009029">
    <property type="term" value="F:lipid-A 4'-kinase activity"/>
    <property type="evidence" value="ECO:0007669"/>
    <property type="project" value="UniProtKB-UniRule"/>
</dbReference>
<keyword evidence="7" id="KW-0808">Transferase</keyword>
<keyword evidence="9 13" id="KW-0418">Kinase</keyword>
<organism evidence="13 14">
    <name type="scientific">Candidatus Muproteobacteria bacterium RBG_16_64_11</name>
    <dbReference type="NCBI Taxonomy" id="1817758"/>
    <lineage>
        <taxon>Bacteria</taxon>
        <taxon>Pseudomonadati</taxon>
        <taxon>Pseudomonadota</taxon>
        <taxon>Candidatus Muproteobacteria</taxon>
    </lineage>
</organism>
<comment type="pathway">
    <text evidence="2">Glycolipid biosynthesis; lipid IV(A) biosynthesis; lipid IV(A) from (3R)-3-hydroxytetradecanoyl-[acyl-carrier-protein] and UDP-N-acetyl-alpha-D-glucosamine: step 6/6.</text>
</comment>
<keyword evidence="8" id="KW-0547">Nucleotide-binding</keyword>
<dbReference type="PANTHER" id="PTHR42724:SF1">
    <property type="entry name" value="TETRAACYLDISACCHARIDE 4'-KINASE, MITOCHONDRIAL-RELATED"/>
    <property type="match status" value="1"/>
</dbReference>
<sequence>LARRTCCPVAAGPDRVAAGRLLLQERRCDVVVSDDGLQHYRLARDIEIAVIDGERRFGNGRCLPAGPLRERIGRLQEVDIRVANGAPAADELGMQLVPGGFRELVSGRVEARLPALSGPLHALAGIGHPPRFFRQLRALGLAIVEHVFPDHHRYAPADLAFAENAVLLMTEKDAVKCERFARPGWWAVAVDARPDERLGAMVLTLLKERTGG</sequence>
<dbReference type="STRING" id="1817758.A2150_06805"/>
<dbReference type="NCBIfam" id="TIGR00682">
    <property type="entry name" value="lpxK"/>
    <property type="match status" value="1"/>
</dbReference>
<dbReference type="GO" id="GO:0009245">
    <property type="term" value="P:lipid A biosynthetic process"/>
    <property type="evidence" value="ECO:0007669"/>
    <property type="project" value="UniProtKB-UniRule"/>
</dbReference>
<dbReference type="GO" id="GO:0005886">
    <property type="term" value="C:plasma membrane"/>
    <property type="evidence" value="ECO:0007669"/>
    <property type="project" value="TreeGrafter"/>
</dbReference>
<evidence type="ECO:0000256" key="12">
    <source>
        <dbReference type="NCBIfam" id="TIGR00682"/>
    </source>
</evidence>
<dbReference type="GO" id="GO:0009244">
    <property type="term" value="P:lipopolysaccharide core region biosynthetic process"/>
    <property type="evidence" value="ECO:0007669"/>
    <property type="project" value="TreeGrafter"/>
</dbReference>
<keyword evidence="10" id="KW-0067">ATP-binding</keyword>
<dbReference type="Pfam" id="PF02606">
    <property type="entry name" value="LpxK"/>
    <property type="match status" value="1"/>
</dbReference>
<evidence type="ECO:0000256" key="11">
    <source>
        <dbReference type="ARBA" id="ARBA00023098"/>
    </source>
</evidence>
<proteinExistence type="predicted"/>
<evidence type="ECO:0000256" key="7">
    <source>
        <dbReference type="ARBA" id="ARBA00022679"/>
    </source>
</evidence>
<evidence type="ECO:0000256" key="8">
    <source>
        <dbReference type="ARBA" id="ARBA00022741"/>
    </source>
</evidence>
<dbReference type="PANTHER" id="PTHR42724">
    <property type="entry name" value="TETRAACYLDISACCHARIDE 4'-KINASE"/>
    <property type="match status" value="1"/>
</dbReference>
<keyword evidence="5" id="KW-0444">Lipid biosynthesis</keyword>
<dbReference type="UniPathway" id="UPA00359">
    <property type="reaction ID" value="UER00482"/>
</dbReference>
<keyword evidence="6" id="KW-0441">Lipid A biosynthesis</keyword>
<dbReference type="AlphaFoldDB" id="A0A1F6TA54"/>
<evidence type="ECO:0000256" key="1">
    <source>
        <dbReference type="ARBA" id="ARBA00002274"/>
    </source>
</evidence>
<gene>
    <name evidence="13" type="ORF">A2150_06805</name>
</gene>
<evidence type="ECO:0000256" key="10">
    <source>
        <dbReference type="ARBA" id="ARBA00022840"/>
    </source>
</evidence>
<dbReference type="Proteomes" id="UP000177925">
    <property type="component" value="Unassembled WGS sequence"/>
</dbReference>
<feature type="non-terminal residue" evidence="13">
    <location>
        <position position="1"/>
    </location>
</feature>
<evidence type="ECO:0000256" key="4">
    <source>
        <dbReference type="ARBA" id="ARBA00016436"/>
    </source>
</evidence>
<dbReference type="GO" id="GO:0005524">
    <property type="term" value="F:ATP binding"/>
    <property type="evidence" value="ECO:0007669"/>
    <property type="project" value="UniProtKB-KW"/>
</dbReference>
<accession>A0A1F6TA54</accession>
<name>A0A1F6TA54_9PROT</name>
<evidence type="ECO:0000313" key="14">
    <source>
        <dbReference type="Proteomes" id="UP000177925"/>
    </source>
</evidence>
<evidence type="ECO:0000256" key="9">
    <source>
        <dbReference type="ARBA" id="ARBA00022777"/>
    </source>
</evidence>
<comment type="function">
    <text evidence="1">Transfers the gamma-phosphate of ATP to the 4'-position of a tetraacyldisaccharide 1-phosphate intermediate (termed DS-1-P) to form tetraacyldisaccharide 1,4'-bis-phosphate (lipid IVA).</text>
</comment>
<dbReference type="EMBL" id="MFSS01000104">
    <property type="protein sequence ID" value="OGI42003.1"/>
    <property type="molecule type" value="Genomic_DNA"/>
</dbReference>